<evidence type="ECO:0000256" key="9">
    <source>
        <dbReference type="ARBA" id="ARBA00047745"/>
    </source>
</evidence>
<dbReference type="Gene3D" id="3.40.1190.20">
    <property type="match status" value="1"/>
</dbReference>
<comment type="function">
    <text evidence="11">Catalyzes the ATP-dependent phosphorylation of fructose-l-phosphate to fructose-l,6-bisphosphate.</text>
</comment>
<evidence type="ECO:0000256" key="2">
    <source>
        <dbReference type="ARBA" id="ARBA00012131"/>
    </source>
</evidence>
<evidence type="ECO:0000259" key="12">
    <source>
        <dbReference type="Pfam" id="PF00294"/>
    </source>
</evidence>
<evidence type="ECO:0000313" key="14">
    <source>
        <dbReference type="Proteomes" id="UP000043763"/>
    </source>
</evidence>
<dbReference type="PANTHER" id="PTHR46566">
    <property type="entry name" value="1-PHOSPHOFRUCTOKINASE-RELATED"/>
    <property type="match status" value="1"/>
</dbReference>
<organism evidence="13 14">
    <name type="scientific">Brachyspira suanatina</name>
    <dbReference type="NCBI Taxonomy" id="381802"/>
    <lineage>
        <taxon>Bacteria</taxon>
        <taxon>Pseudomonadati</taxon>
        <taxon>Spirochaetota</taxon>
        <taxon>Spirochaetia</taxon>
        <taxon>Brachyspirales</taxon>
        <taxon>Brachyspiraceae</taxon>
        <taxon>Brachyspira</taxon>
    </lineage>
</organism>
<dbReference type="GO" id="GO:0016052">
    <property type="term" value="P:carbohydrate catabolic process"/>
    <property type="evidence" value="ECO:0007669"/>
    <property type="project" value="UniProtKB-ARBA"/>
</dbReference>
<evidence type="ECO:0000313" key="13">
    <source>
        <dbReference type="EMBL" id="CRF34903.1"/>
    </source>
</evidence>
<evidence type="ECO:0000256" key="5">
    <source>
        <dbReference type="ARBA" id="ARBA00022741"/>
    </source>
</evidence>
<evidence type="ECO:0000256" key="3">
    <source>
        <dbReference type="ARBA" id="ARBA00013596"/>
    </source>
</evidence>
<comment type="similarity">
    <text evidence="1 11">Belongs to the carbohydrate kinase PfkB family.</text>
</comment>
<keyword evidence="6 11" id="KW-0418">Kinase</keyword>
<name>A0A0G4KA85_9SPIR</name>
<proteinExistence type="inferred from homology"/>
<feature type="domain" description="Carbohydrate kinase PfkB" evidence="12">
    <location>
        <begin position="7"/>
        <end position="290"/>
    </location>
</feature>
<dbReference type="CDD" id="cd01164">
    <property type="entry name" value="FruK_PfkB_like"/>
    <property type="match status" value="1"/>
</dbReference>
<dbReference type="EC" id="2.7.1.56" evidence="2 11"/>
<dbReference type="GO" id="GO:0005524">
    <property type="term" value="F:ATP binding"/>
    <property type="evidence" value="ECO:0007669"/>
    <property type="project" value="UniProtKB-UniRule"/>
</dbReference>
<dbReference type="InterPro" id="IPR022463">
    <property type="entry name" value="1-PFruKinase"/>
</dbReference>
<dbReference type="InterPro" id="IPR029056">
    <property type="entry name" value="Ribokinase-like"/>
</dbReference>
<comment type="catalytic activity">
    <reaction evidence="9 11">
        <text>beta-D-fructose 1-phosphate + ATP = beta-D-fructose 1,6-bisphosphate + ADP + H(+)</text>
        <dbReference type="Rhea" id="RHEA:14213"/>
        <dbReference type="ChEBI" id="CHEBI:15378"/>
        <dbReference type="ChEBI" id="CHEBI:30616"/>
        <dbReference type="ChEBI" id="CHEBI:32966"/>
        <dbReference type="ChEBI" id="CHEBI:138881"/>
        <dbReference type="ChEBI" id="CHEBI:456216"/>
        <dbReference type="EC" id="2.7.1.56"/>
    </reaction>
</comment>
<sequence length="309" mass="33905">MIYTLTLNPAVDYYIDMNKLEEGELNKVNTSYTLAGGKGINVSKVLKNFGIESVALGFCGGFTGEYIKSDLNKYGIKDNFISLSQNTRINVKIKTEKKETEIMGKSPKILQENIDQLLSIIDNNIQDNDILVLSGSVPSSVKEDIYKDIIQKTKLKNNVKIILDSRENAFKIAVKENVFLTKPNRKELSEYFGRDIKTVYDIITYAKQLVEDGSDNVLVSLGKDGSALVTKEGSYIGNAPEGKLVSSVGAGDAMVAGIVYGISKNLSILDSYKYAIASGTATAFSEGLTTFEDMNNLLDKVEVKSINLK</sequence>
<dbReference type="PANTHER" id="PTHR46566:SF1">
    <property type="entry name" value="1-PHOSPHOFRUCTOKINASE"/>
    <property type="match status" value="1"/>
</dbReference>
<evidence type="ECO:0000256" key="6">
    <source>
        <dbReference type="ARBA" id="ARBA00022777"/>
    </source>
</evidence>
<dbReference type="OrthoDB" id="9801219at2"/>
<reference evidence="14" key="1">
    <citation type="submission" date="2015-04" db="EMBL/GenBank/DDBJ databases">
        <authorList>
            <person name="Mushtaq Mamoona"/>
        </authorList>
    </citation>
    <scope>NUCLEOTIDE SEQUENCE [LARGE SCALE GENOMIC DNA]</scope>
    <source>
        <strain evidence="14">AN4859/03</strain>
    </source>
</reference>
<dbReference type="PROSITE" id="PS00583">
    <property type="entry name" value="PFKB_KINASES_1"/>
    <property type="match status" value="1"/>
</dbReference>
<keyword evidence="14" id="KW-1185">Reference proteome</keyword>
<evidence type="ECO:0000256" key="8">
    <source>
        <dbReference type="ARBA" id="ARBA00032802"/>
    </source>
</evidence>
<dbReference type="GO" id="GO:0044281">
    <property type="term" value="P:small molecule metabolic process"/>
    <property type="evidence" value="ECO:0007669"/>
    <property type="project" value="UniProtKB-ARBA"/>
</dbReference>
<dbReference type="PROSITE" id="PS00584">
    <property type="entry name" value="PFKB_KINASES_2"/>
    <property type="match status" value="1"/>
</dbReference>
<dbReference type="GO" id="GO:0008662">
    <property type="term" value="F:1-phosphofructokinase activity"/>
    <property type="evidence" value="ECO:0007669"/>
    <property type="project" value="UniProtKB-UniRule"/>
</dbReference>
<evidence type="ECO:0000256" key="1">
    <source>
        <dbReference type="ARBA" id="ARBA00010688"/>
    </source>
</evidence>
<protein>
    <recommendedName>
        <fullName evidence="3 11">1-phosphofructokinase</fullName>
        <shortName evidence="11">Fru1PK</shortName>
        <ecNumber evidence="2 11">2.7.1.56</ecNumber>
    </recommendedName>
    <alternativeName>
        <fullName evidence="8 11">Fructose 1-phosphate kinase</fullName>
    </alternativeName>
</protein>
<dbReference type="AlphaFoldDB" id="A0A0G4KA85"/>
<dbReference type="SUPFAM" id="SSF53613">
    <property type="entry name" value="Ribokinase-like"/>
    <property type="match status" value="1"/>
</dbReference>
<dbReference type="EMBL" id="CVLB01000002">
    <property type="protein sequence ID" value="CRF34903.1"/>
    <property type="molecule type" value="Genomic_DNA"/>
</dbReference>
<dbReference type="InterPro" id="IPR017583">
    <property type="entry name" value="Tagatose/fructose_Pkinase"/>
</dbReference>
<dbReference type="FunFam" id="3.40.1190.20:FF:000001">
    <property type="entry name" value="Phosphofructokinase"/>
    <property type="match status" value="1"/>
</dbReference>
<evidence type="ECO:0000256" key="10">
    <source>
        <dbReference type="PIRNR" id="PIRNR000535"/>
    </source>
</evidence>
<dbReference type="PIRSF" id="PIRSF000535">
    <property type="entry name" value="1PFK/6PFK/LacC"/>
    <property type="match status" value="1"/>
</dbReference>
<evidence type="ECO:0000256" key="11">
    <source>
        <dbReference type="RuleBase" id="RU369061"/>
    </source>
</evidence>
<accession>A0A0G4KA85</accession>
<dbReference type="InterPro" id="IPR011611">
    <property type="entry name" value="PfkB_dom"/>
</dbReference>
<evidence type="ECO:0000256" key="4">
    <source>
        <dbReference type="ARBA" id="ARBA00022679"/>
    </source>
</evidence>
<dbReference type="NCBIfam" id="TIGR03828">
    <property type="entry name" value="pfkB"/>
    <property type="match status" value="1"/>
</dbReference>
<dbReference type="Pfam" id="PF00294">
    <property type="entry name" value="PfkB"/>
    <property type="match status" value="1"/>
</dbReference>
<dbReference type="Proteomes" id="UP000043763">
    <property type="component" value="Unassembled WGS sequence"/>
</dbReference>
<dbReference type="GO" id="GO:0005829">
    <property type="term" value="C:cytosol"/>
    <property type="evidence" value="ECO:0007669"/>
    <property type="project" value="TreeGrafter"/>
</dbReference>
<keyword evidence="7 11" id="KW-0067">ATP-binding</keyword>
<evidence type="ECO:0000256" key="7">
    <source>
        <dbReference type="ARBA" id="ARBA00022840"/>
    </source>
</evidence>
<dbReference type="NCBIfam" id="TIGR03168">
    <property type="entry name" value="1-PFK"/>
    <property type="match status" value="1"/>
</dbReference>
<gene>
    <name evidence="13" type="primary">fruK</name>
    <name evidence="13" type="ORF">BRSU_2322</name>
</gene>
<keyword evidence="4 10" id="KW-0808">Transferase</keyword>
<dbReference type="InterPro" id="IPR002173">
    <property type="entry name" value="Carboh/pur_kinase_PfkB_CS"/>
</dbReference>
<keyword evidence="5 11" id="KW-0547">Nucleotide-binding</keyword>
<dbReference type="RefSeq" id="WP_048595523.1">
    <property type="nucleotide sequence ID" value="NZ_CVLB01000002.1"/>
</dbReference>